<evidence type="ECO:0000256" key="1">
    <source>
        <dbReference type="SAM" id="MobiDB-lite"/>
    </source>
</evidence>
<feature type="domain" description="Nucleotide-diphospho-sugar transferase" evidence="2">
    <location>
        <begin position="150"/>
        <end position="301"/>
    </location>
</feature>
<dbReference type="AlphaFoldDB" id="A0A7S4EI52"/>
<protein>
    <recommendedName>
        <fullName evidence="2">Nucleotide-diphospho-sugar transferase domain-containing protein</fullName>
    </recommendedName>
</protein>
<dbReference type="InterPro" id="IPR005069">
    <property type="entry name" value="Nucl-diP-sugar_transferase"/>
</dbReference>
<evidence type="ECO:0000313" key="3">
    <source>
        <dbReference type="EMBL" id="CAE0715088.1"/>
    </source>
</evidence>
<name>A0A7S4EI52_9STRA</name>
<dbReference type="EMBL" id="HBIX01010369">
    <property type="protein sequence ID" value="CAE0715088.1"/>
    <property type="molecule type" value="Transcribed_RNA"/>
</dbReference>
<reference evidence="3" key="1">
    <citation type="submission" date="2021-01" db="EMBL/GenBank/DDBJ databases">
        <authorList>
            <person name="Corre E."/>
            <person name="Pelletier E."/>
            <person name="Niang G."/>
            <person name="Scheremetjew M."/>
            <person name="Finn R."/>
            <person name="Kale V."/>
            <person name="Holt S."/>
            <person name="Cochrane G."/>
            <person name="Meng A."/>
            <person name="Brown T."/>
            <person name="Cohen L."/>
        </authorList>
    </citation>
    <scope>NUCLEOTIDE SEQUENCE</scope>
    <source>
        <strain evidence="3">10249 10 AB</strain>
    </source>
</reference>
<gene>
    <name evidence="3" type="ORF">PAUS00366_LOCUS7840</name>
</gene>
<dbReference type="Pfam" id="PF03407">
    <property type="entry name" value="Nucleotid_trans"/>
    <property type="match status" value="1"/>
</dbReference>
<organism evidence="3">
    <name type="scientific">Pseudo-nitzschia australis</name>
    <dbReference type="NCBI Taxonomy" id="44445"/>
    <lineage>
        <taxon>Eukaryota</taxon>
        <taxon>Sar</taxon>
        <taxon>Stramenopiles</taxon>
        <taxon>Ochrophyta</taxon>
        <taxon>Bacillariophyta</taxon>
        <taxon>Bacillariophyceae</taxon>
        <taxon>Bacillariophycidae</taxon>
        <taxon>Bacillariales</taxon>
        <taxon>Bacillariaceae</taxon>
        <taxon>Pseudo-nitzschia</taxon>
    </lineage>
</organism>
<accession>A0A7S4EI52</accession>
<feature type="region of interest" description="Disordered" evidence="1">
    <location>
        <begin position="306"/>
        <end position="395"/>
    </location>
</feature>
<proteinExistence type="predicted"/>
<sequence length="516" mass="57806">MGERTYYERHMNSSKGVAFLALFVFAFASTYTPTPIFVFVSATTTPTVNNDCNKRRSNININTKNHNQQHRVKYERHPFWKRKQISIDEQHRRRRGRGPISITDDNKGSSSLGRARRRADGSRSIRNVDTVSSAMMDTENYVQQHQHQQQHQQQQQYHPAREVVPAHGWHYVLDQLRNGTSILLTDVDALFRRYVDIGRTRTRTIKDTGTGMDTGTTRNGNNNAAIDDNEIIDDFWKFDVLHAYGGKSPLHVYQNIGFTVNTGMNWVRATPQGIAFVQLVVDKCGSAILGCDDRVVLNELLLPPPIIEDKVGNGDSNSNGDGDGDSNSNGSSDGHSDGLRIQWDEDTSSNIDSNIDSNNDSNNDNDNDNNNDDGFVVDRDRDRLPTRSRTGRSGVTGHTLKIWDRDLVFRGELAGVNGNVNGNVNAGVATPTKMTASSSLACPPADKNWVFVPVIVDPDAFVRRLVVDRVRNTNNNRFVSGSGVSRSGYSRKPAHAFELALYDVWDEYCGYNQQQR</sequence>
<feature type="region of interest" description="Disordered" evidence="1">
    <location>
        <begin position="87"/>
        <end position="127"/>
    </location>
</feature>
<evidence type="ECO:0000259" key="2">
    <source>
        <dbReference type="Pfam" id="PF03407"/>
    </source>
</evidence>
<feature type="compositionally biased region" description="Low complexity" evidence="1">
    <location>
        <begin position="348"/>
        <end position="362"/>
    </location>
</feature>
<feature type="compositionally biased region" description="Basic and acidic residues" evidence="1">
    <location>
        <begin position="376"/>
        <end position="385"/>
    </location>
</feature>
<feature type="compositionally biased region" description="Low complexity" evidence="1">
    <location>
        <begin position="313"/>
        <end position="333"/>
    </location>
</feature>